<dbReference type="PANTHER" id="PTHR30537">
    <property type="entry name" value="HTH-TYPE TRANSCRIPTIONAL REGULATOR"/>
    <property type="match status" value="1"/>
</dbReference>
<reference evidence="6" key="2">
    <citation type="submission" date="2020-09" db="EMBL/GenBank/DDBJ databases">
        <authorList>
            <person name="Sun Q."/>
            <person name="Kim S."/>
        </authorList>
    </citation>
    <scope>NUCLEOTIDE SEQUENCE</scope>
    <source>
        <strain evidence="6">KCTC 32182</strain>
    </source>
</reference>
<feature type="domain" description="HTH lysR-type" evidence="5">
    <location>
        <begin position="1"/>
        <end position="59"/>
    </location>
</feature>
<evidence type="ECO:0000259" key="5">
    <source>
        <dbReference type="PROSITE" id="PS50931"/>
    </source>
</evidence>
<keyword evidence="3" id="KW-0238">DNA-binding</keyword>
<dbReference type="InterPro" id="IPR036388">
    <property type="entry name" value="WH-like_DNA-bd_sf"/>
</dbReference>
<protein>
    <submittedName>
        <fullName evidence="6">LysR family transcriptional regulator</fullName>
    </submittedName>
</protein>
<dbReference type="PANTHER" id="PTHR30537:SF5">
    <property type="entry name" value="HTH-TYPE TRANSCRIPTIONAL ACTIVATOR TTDR-RELATED"/>
    <property type="match status" value="1"/>
</dbReference>
<gene>
    <name evidence="6" type="ORF">GCM10011289_30700</name>
</gene>
<dbReference type="GO" id="GO:0003700">
    <property type="term" value="F:DNA-binding transcription factor activity"/>
    <property type="evidence" value="ECO:0007669"/>
    <property type="project" value="InterPro"/>
</dbReference>
<dbReference type="InterPro" id="IPR036390">
    <property type="entry name" value="WH_DNA-bd_sf"/>
</dbReference>
<dbReference type="AlphaFoldDB" id="A0A918P668"/>
<dbReference type="InterPro" id="IPR058163">
    <property type="entry name" value="LysR-type_TF_proteobact-type"/>
</dbReference>
<evidence type="ECO:0000256" key="1">
    <source>
        <dbReference type="ARBA" id="ARBA00009437"/>
    </source>
</evidence>
<proteinExistence type="inferred from homology"/>
<dbReference type="Proteomes" id="UP000645257">
    <property type="component" value="Unassembled WGS sequence"/>
</dbReference>
<dbReference type="Gene3D" id="3.40.190.290">
    <property type="match status" value="1"/>
</dbReference>
<evidence type="ECO:0000256" key="3">
    <source>
        <dbReference type="ARBA" id="ARBA00023125"/>
    </source>
</evidence>
<dbReference type="PROSITE" id="PS50931">
    <property type="entry name" value="HTH_LYSR"/>
    <property type="match status" value="1"/>
</dbReference>
<evidence type="ECO:0000313" key="7">
    <source>
        <dbReference type="Proteomes" id="UP000645257"/>
    </source>
</evidence>
<sequence length="320" mass="34369">MQRLDAMVLFAEVADCGSFSAAARHLGVPKSTVSQQIALLEGQLGVRLLHRTTRRVSLTDAGAALLPHCRTLRDAARAAEAAVSRRRLSPSGTLRITAPEASGIALLPDILDGFGRRYPEVRVETVITDRHLDLVAERIDIALRTGRLDDSSFISRRIGRVGRALAASPAYLAEHGVPEHPDDLEHHACLMHASASEWPLGEGEARRSVVPVAAERSNSLSYLVRRAETGGGIVMAPRFLCAQALAQGRLVEVLADHAPADNEYYAVYPSRRHPSAALLAFLGHLDDAALAERLAGRSGTQRAAISMVSTVKLPSSPKAK</sequence>
<evidence type="ECO:0000256" key="2">
    <source>
        <dbReference type="ARBA" id="ARBA00023015"/>
    </source>
</evidence>
<accession>A0A918P668</accession>
<keyword evidence="7" id="KW-1185">Reference proteome</keyword>
<keyword evidence="2" id="KW-0805">Transcription regulation</keyword>
<dbReference type="Pfam" id="PF00126">
    <property type="entry name" value="HTH_1"/>
    <property type="match status" value="1"/>
</dbReference>
<comment type="caution">
    <text evidence="6">The sequence shown here is derived from an EMBL/GenBank/DDBJ whole genome shotgun (WGS) entry which is preliminary data.</text>
</comment>
<dbReference type="InterPro" id="IPR000847">
    <property type="entry name" value="LysR_HTH_N"/>
</dbReference>
<dbReference type="CDD" id="cd08422">
    <property type="entry name" value="PBP2_CrgA_like"/>
    <property type="match status" value="1"/>
</dbReference>
<dbReference type="InterPro" id="IPR005119">
    <property type="entry name" value="LysR_subst-bd"/>
</dbReference>
<dbReference type="GO" id="GO:0003677">
    <property type="term" value="F:DNA binding"/>
    <property type="evidence" value="ECO:0007669"/>
    <property type="project" value="UniProtKB-KW"/>
</dbReference>
<reference evidence="6" key="1">
    <citation type="journal article" date="2014" name="Int. J. Syst. Evol. Microbiol.">
        <title>Complete genome sequence of Corynebacterium casei LMG S-19264T (=DSM 44701T), isolated from a smear-ripened cheese.</title>
        <authorList>
            <consortium name="US DOE Joint Genome Institute (JGI-PGF)"/>
            <person name="Walter F."/>
            <person name="Albersmeier A."/>
            <person name="Kalinowski J."/>
            <person name="Ruckert C."/>
        </authorList>
    </citation>
    <scope>NUCLEOTIDE SEQUENCE</scope>
    <source>
        <strain evidence="6">KCTC 32182</strain>
    </source>
</reference>
<keyword evidence="4" id="KW-0804">Transcription</keyword>
<name>A0A918P668_9NEIS</name>
<dbReference type="SUPFAM" id="SSF46785">
    <property type="entry name" value="Winged helix' DNA-binding domain"/>
    <property type="match status" value="1"/>
</dbReference>
<evidence type="ECO:0000256" key="4">
    <source>
        <dbReference type="ARBA" id="ARBA00023163"/>
    </source>
</evidence>
<dbReference type="RefSeq" id="WP_229804852.1">
    <property type="nucleotide sequence ID" value="NZ_BMYX01000020.1"/>
</dbReference>
<dbReference type="Gene3D" id="1.10.10.10">
    <property type="entry name" value="Winged helix-like DNA-binding domain superfamily/Winged helix DNA-binding domain"/>
    <property type="match status" value="1"/>
</dbReference>
<comment type="similarity">
    <text evidence="1">Belongs to the LysR transcriptional regulatory family.</text>
</comment>
<dbReference type="Pfam" id="PF03466">
    <property type="entry name" value="LysR_substrate"/>
    <property type="match status" value="1"/>
</dbReference>
<organism evidence="6 7">
    <name type="scientific">Paludibacterium paludis</name>
    <dbReference type="NCBI Taxonomy" id="1225769"/>
    <lineage>
        <taxon>Bacteria</taxon>
        <taxon>Pseudomonadati</taxon>
        <taxon>Pseudomonadota</taxon>
        <taxon>Betaproteobacteria</taxon>
        <taxon>Neisseriales</taxon>
        <taxon>Chromobacteriaceae</taxon>
        <taxon>Paludibacterium</taxon>
    </lineage>
</organism>
<evidence type="ECO:0000313" key="6">
    <source>
        <dbReference type="EMBL" id="GGY24916.1"/>
    </source>
</evidence>
<dbReference type="EMBL" id="BMYX01000020">
    <property type="protein sequence ID" value="GGY24916.1"/>
    <property type="molecule type" value="Genomic_DNA"/>
</dbReference>
<dbReference type="SUPFAM" id="SSF53850">
    <property type="entry name" value="Periplasmic binding protein-like II"/>
    <property type="match status" value="1"/>
</dbReference>
<dbReference type="FunFam" id="1.10.10.10:FF:000001">
    <property type="entry name" value="LysR family transcriptional regulator"/>
    <property type="match status" value="1"/>
</dbReference>